<name>A0A1F7IAU0_9BACT</name>
<organism evidence="1 2">
    <name type="scientific">Candidatus Roizmanbacteria bacterium RIFCSPLOWO2_01_FULL_37_12</name>
    <dbReference type="NCBI Taxonomy" id="1802056"/>
    <lineage>
        <taxon>Bacteria</taxon>
        <taxon>Candidatus Roizmaniibacteriota</taxon>
    </lineage>
</organism>
<dbReference type="AlphaFoldDB" id="A0A1F7IAU0"/>
<evidence type="ECO:0000313" key="2">
    <source>
        <dbReference type="Proteomes" id="UP000177698"/>
    </source>
</evidence>
<evidence type="ECO:0000313" key="1">
    <source>
        <dbReference type="EMBL" id="OGK40484.1"/>
    </source>
</evidence>
<comment type="caution">
    <text evidence="1">The sequence shown here is derived from an EMBL/GenBank/DDBJ whole genome shotgun (WGS) entry which is preliminary data.</text>
</comment>
<dbReference type="Proteomes" id="UP000177698">
    <property type="component" value="Unassembled WGS sequence"/>
</dbReference>
<sequence length="85" mass="9449">MESTPEKKSYFVLPASDSLPDSDLENIDVNDLFSQNYPQYALTEITGWAAPNLLILNTTAEGGERGPSFWFDISAQTFIQLGTLF</sequence>
<accession>A0A1F7IAU0</accession>
<reference evidence="1 2" key="1">
    <citation type="journal article" date="2016" name="Nat. Commun.">
        <title>Thousands of microbial genomes shed light on interconnected biogeochemical processes in an aquifer system.</title>
        <authorList>
            <person name="Anantharaman K."/>
            <person name="Brown C.T."/>
            <person name="Hug L.A."/>
            <person name="Sharon I."/>
            <person name="Castelle C.J."/>
            <person name="Probst A.J."/>
            <person name="Thomas B.C."/>
            <person name="Singh A."/>
            <person name="Wilkins M.J."/>
            <person name="Karaoz U."/>
            <person name="Brodie E.L."/>
            <person name="Williams K.H."/>
            <person name="Hubbard S.S."/>
            <person name="Banfield J.F."/>
        </authorList>
    </citation>
    <scope>NUCLEOTIDE SEQUENCE [LARGE SCALE GENOMIC DNA]</scope>
</reference>
<proteinExistence type="predicted"/>
<protein>
    <submittedName>
        <fullName evidence="1">Uncharacterized protein</fullName>
    </submittedName>
</protein>
<gene>
    <name evidence="1" type="ORF">A2954_06385</name>
</gene>
<dbReference type="STRING" id="1802056.A2954_06385"/>
<dbReference type="EMBL" id="MGAG01000025">
    <property type="protein sequence ID" value="OGK40484.1"/>
    <property type="molecule type" value="Genomic_DNA"/>
</dbReference>